<feature type="chain" id="PRO_5002099135" evidence="4">
    <location>
        <begin position="29"/>
        <end position="542"/>
    </location>
</feature>
<reference evidence="7 8" key="1">
    <citation type="journal article" date="2012" name="J. Bacteriol.">
        <title>Genome sequence of an alkane-degrading bacterium, Alcanivorax pacificus type strain W11-5, isolated from deep sea sediment.</title>
        <authorList>
            <person name="Lai Q."/>
            <person name="Shao Z."/>
        </authorList>
    </citation>
    <scope>NUCLEOTIDE SEQUENCE [LARGE SCALE GENOMIC DNA]</scope>
    <source>
        <strain evidence="7 8">W11-5</strain>
    </source>
</reference>
<dbReference type="InterPro" id="IPR051544">
    <property type="entry name" value="TPS_OM_transporter"/>
</dbReference>
<dbReference type="RefSeq" id="WP_008734548.1">
    <property type="nucleotide sequence ID" value="NZ_CP004387.1"/>
</dbReference>
<dbReference type="InterPro" id="IPR013686">
    <property type="entry name" value="Polypept-transport_assoc_ShlB"/>
</dbReference>
<name>A0A0B4XU91_9GAMM</name>
<proteinExistence type="predicted"/>
<keyword evidence="1" id="KW-0472">Membrane</keyword>
<dbReference type="Pfam" id="PF08479">
    <property type="entry name" value="POTRA_2"/>
    <property type="match status" value="1"/>
</dbReference>
<dbReference type="GO" id="GO:0098046">
    <property type="term" value="C:type V protein secretion system complex"/>
    <property type="evidence" value="ECO:0007669"/>
    <property type="project" value="TreeGrafter"/>
</dbReference>
<feature type="domain" description="Haemolysin activator HlyB C-terminal" evidence="5">
    <location>
        <begin position="186"/>
        <end position="503"/>
    </location>
</feature>
<dbReference type="GO" id="GO:0046819">
    <property type="term" value="P:protein secretion by the type V secretion system"/>
    <property type="evidence" value="ECO:0007669"/>
    <property type="project" value="TreeGrafter"/>
</dbReference>
<dbReference type="PANTHER" id="PTHR34597">
    <property type="entry name" value="SLR1661 PROTEIN"/>
    <property type="match status" value="1"/>
</dbReference>
<protein>
    <submittedName>
        <fullName evidence="7">OMP85 family outer membrane protein</fullName>
    </submittedName>
</protein>
<dbReference type="Pfam" id="PF03865">
    <property type="entry name" value="ShlB"/>
    <property type="match status" value="1"/>
</dbReference>
<dbReference type="AlphaFoldDB" id="A0A0B4XU91"/>
<dbReference type="KEGG" id="apac:S7S_18180"/>
<gene>
    <name evidence="7" type="ORF">S7S_18180</name>
</gene>
<dbReference type="PANTHER" id="PTHR34597:SF6">
    <property type="entry name" value="BLR6126 PROTEIN"/>
    <property type="match status" value="1"/>
</dbReference>
<evidence type="ECO:0000256" key="2">
    <source>
        <dbReference type="ARBA" id="ARBA00022692"/>
    </source>
</evidence>
<evidence type="ECO:0000313" key="7">
    <source>
        <dbReference type="EMBL" id="AJD50048.1"/>
    </source>
</evidence>
<dbReference type="InterPro" id="IPR005565">
    <property type="entry name" value="Hemolysn_activator_HlyB_C"/>
</dbReference>
<dbReference type="STRING" id="391936.S7S_18180"/>
<evidence type="ECO:0000256" key="4">
    <source>
        <dbReference type="SAM" id="SignalP"/>
    </source>
</evidence>
<evidence type="ECO:0000259" key="6">
    <source>
        <dbReference type="Pfam" id="PF08479"/>
    </source>
</evidence>
<feature type="domain" description="Polypeptide-transport-associated ShlB-type" evidence="6">
    <location>
        <begin position="50"/>
        <end position="123"/>
    </location>
</feature>
<dbReference type="EMBL" id="CP004387">
    <property type="protein sequence ID" value="AJD50048.1"/>
    <property type="molecule type" value="Genomic_DNA"/>
</dbReference>
<dbReference type="GO" id="GO:0008320">
    <property type="term" value="F:protein transmembrane transporter activity"/>
    <property type="evidence" value="ECO:0007669"/>
    <property type="project" value="TreeGrafter"/>
</dbReference>
<feature type="signal peptide" evidence="4">
    <location>
        <begin position="1"/>
        <end position="28"/>
    </location>
</feature>
<dbReference type="OrthoDB" id="5664954at2"/>
<evidence type="ECO:0000259" key="5">
    <source>
        <dbReference type="Pfam" id="PF03865"/>
    </source>
</evidence>
<dbReference type="Gene3D" id="2.40.160.50">
    <property type="entry name" value="membrane protein fhac: a member of the omp85/tpsb transporter family"/>
    <property type="match status" value="1"/>
</dbReference>
<evidence type="ECO:0000256" key="3">
    <source>
        <dbReference type="ARBA" id="ARBA00023237"/>
    </source>
</evidence>
<evidence type="ECO:0000256" key="1">
    <source>
        <dbReference type="ARBA" id="ARBA00022452"/>
    </source>
</evidence>
<organism evidence="7 8">
    <name type="scientific">Isoalcanivorax pacificus W11-5</name>
    <dbReference type="NCBI Taxonomy" id="391936"/>
    <lineage>
        <taxon>Bacteria</taxon>
        <taxon>Pseudomonadati</taxon>
        <taxon>Pseudomonadota</taxon>
        <taxon>Gammaproteobacteria</taxon>
        <taxon>Oceanospirillales</taxon>
        <taxon>Alcanivoracaceae</taxon>
        <taxon>Isoalcanivorax</taxon>
    </lineage>
</organism>
<dbReference type="Gene3D" id="3.10.20.310">
    <property type="entry name" value="membrane protein fhac"/>
    <property type="match status" value="1"/>
</dbReference>
<keyword evidence="3" id="KW-0998">Cell outer membrane</keyword>
<evidence type="ECO:0000313" key="8">
    <source>
        <dbReference type="Proteomes" id="UP000006764"/>
    </source>
</evidence>
<dbReference type="Proteomes" id="UP000006764">
    <property type="component" value="Chromosome"/>
</dbReference>
<keyword evidence="1" id="KW-1134">Transmembrane beta strand</keyword>
<accession>A0A0B4XU91</accession>
<keyword evidence="2" id="KW-0812">Transmembrane</keyword>
<keyword evidence="4" id="KW-0732">Signal</keyword>
<dbReference type="HOGENOM" id="CLU_037019_0_0_6"/>
<sequence length="542" mass="59293">MLSLNKLHLLSGAVLLCLLVLAGNVAQAQTAHDESVAPAPEHEARIPTVTIREYIVRGNSVLSTLDIQRAVYPFLGEGRTLEDIEAARDALQQAYQQKGYQSVFVDLPEQQVSGGIVFLIVGETRIGRVRVMEAEYTSPLEIRKAVPALEEGSVPNFELVQRQLTALSSSGKRQVVPVVREGVVPGTMDVDLNVEDSSPWYGSLSLNNDYSADTSQLRAVATVGHDNLWQKHHQVSLTLFTAPEEPDDAMVWSANYTAPLSERWNLRVSGYTSDSDVATVGGTTVIGKGSTYGVSLIHTWPFANNWVHSVSAGIDFKDFDEQIGLGNEMSKVPLKYAPLSLSYTGYRFSDVSQADVNLTLLSGFRSVLGYGSSDFEFNEKRFRASASFSVLKLGGGYTRTFPGDWQAALNSSLQFASGPLVANEQLSAGGASSVRGYLSAEATGDNGGLGSLELRTPSLSNWYGPDLNEWRFYLFAEGARLEVLEVLEENRRVFRLASAGIGTRAQFFDGLSWGVDMAWPLRRGPNTEEYDPHVHFNVRASF</sequence>
<keyword evidence="8" id="KW-1185">Reference proteome</keyword>